<accession>A0A1V3C2T6</accession>
<organism evidence="2 3">
    <name type="scientific">Nocardiopsis sinuspersici</name>
    <dbReference type="NCBI Taxonomy" id="501010"/>
    <lineage>
        <taxon>Bacteria</taxon>
        <taxon>Bacillati</taxon>
        <taxon>Actinomycetota</taxon>
        <taxon>Actinomycetes</taxon>
        <taxon>Streptosporangiales</taxon>
        <taxon>Nocardiopsidaceae</taxon>
        <taxon>Nocardiopsis</taxon>
    </lineage>
</organism>
<name>A0A1V3C2T6_9ACTN</name>
<protein>
    <submittedName>
        <fullName evidence="2">NADPH:quinone reductase</fullName>
    </submittedName>
</protein>
<comment type="caution">
    <text evidence="2">The sequence shown here is derived from an EMBL/GenBank/DDBJ whole genome shotgun (WGS) entry which is preliminary data.</text>
</comment>
<dbReference type="Pfam" id="PF08240">
    <property type="entry name" value="ADH_N"/>
    <property type="match status" value="1"/>
</dbReference>
<dbReference type="InterPro" id="IPR011032">
    <property type="entry name" value="GroES-like_sf"/>
</dbReference>
<keyword evidence="3" id="KW-1185">Reference proteome</keyword>
<dbReference type="InterPro" id="IPR051397">
    <property type="entry name" value="Zn-ADH-like_protein"/>
</dbReference>
<dbReference type="SMART" id="SM00829">
    <property type="entry name" value="PKS_ER"/>
    <property type="match status" value="1"/>
</dbReference>
<dbReference type="SUPFAM" id="SSF51735">
    <property type="entry name" value="NAD(P)-binding Rossmann-fold domains"/>
    <property type="match status" value="1"/>
</dbReference>
<evidence type="ECO:0000313" key="3">
    <source>
        <dbReference type="Proteomes" id="UP000189004"/>
    </source>
</evidence>
<dbReference type="InterPro" id="IPR013149">
    <property type="entry name" value="ADH-like_C"/>
</dbReference>
<dbReference type="OrthoDB" id="9780520at2"/>
<dbReference type="Pfam" id="PF00107">
    <property type="entry name" value="ADH_zinc_N"/>
    <property type="match status" value="1"/>
</dbReference>
<dbReference type="Gene3D" id="3.40.50.720">
    <property type="entry name" value="NAD(P)-binding Rossmann-like Domain"/>
    <property type="match status" value="1"/>
</dbReference>
<dbReference type="RefSeq" id="WP_077691101.1">
    <property type="nucleotide sequence ID" value="NZ_MCOK01000001.1"/>
</dbReference>
<dbReference type="Gene3D" id="3.90.180.10">
    <property type="entry name" value="Medium-chain alcohol dehydrogenases, catalytic domain"/>
    <property type="match status" value="1"/>
</dbReference>
<dbReference type="EMBL" id="MCOK01000001">
    <property type="protein sequence ID" value="OOC54690.1"/>
    <property type="molecule type" value="Genomic_DNA"/>
</dbReference>
<dbReference type="InterPro" id="IPR020843">
    <property type="entry name" value="ER"/>
</dbReference>
<dbReference type="Proteomes" id="UP000189004">
    <property type="component" value="Unassembled WGS sequence"/>
</dbReference>
<dbReference type="InterPro" id="IPR036291">
    <property type="entry name" value="NAD(P)-bd_dom_sf"/>
</dbReference>
<dbReference type="STRING" id="501010.NOSIN_13475"/>
<dbReference type="InterPro" id="IPR013154">
    <property type="entry name" value="ADH-like_N"/>
</dbReference>
<gene>
    <name evidence="2" type="ORF">NOSIN_13475</name>
</gene>
<dbReference type="GO" id="GO:0016491">
    <property type="term" value="F:oxidoreductase activity"/>
    <property type="evidence" value="ECO:0007669"/>
    <property type="project" value="InterPro"/>
</dbReference>
<proteinExistence type="predicted"/>
<reference evidence="3" key="1">
    <citation type="submission" date="2016-08" db="EMBL/GenBank/DDBJ databases">
        <authorList>
            <person name="Tokovenko B."/>
            <person name="Kalinowski J."/>
        </authorList>
    </citation>
    <scope>NUCLEOTIDE SEQUENCE [LARGE SCALE GENOMIC DNA]</scope>
    <source>
        <strain evidence="3">UTMC102</strain>
    </source>
</reference>
<evidence type="ECO:0000259" key="1">
    <source>
        <dbReference type="SMART" id="SM00829"/>
    </source>
</evidence>
<dbReference type="PANTHER" id="PTHR43677:SF4">
    <property type="entry name" value="QUINONE OXIDOREDUCTASE-LIKE PROTEIN 2"/>
    <property type="match status" value="1"/>
</dbReference>
<dbReference type="PANTHER" id="PTHR43677">
    <property type="entry name" value="SHORT-CHAIN DEHYDROGENASE/REDUCTASE"/>
    <property type="match status" value="1"/>
</dbReference>
<sequence length="335" mass="34270">MRAVVVDGFGGPEVLVAREVSEPEVGPGRVLVEVGASNVMYLDTLVRSGWGGEYFPVSPPYVPGAGVVGRVAALGEDVDPGWTDALVVTDTGHTDASEGRTTLPVDGYAERAAVPESALVRVPEGVDPKAALALLHDGPTALALERAAAFGPGSTVLVAAATGGAGSLAVQLARAAGARVLAAARGEAKLALARELGAHEAVDYSRPGWEKRVLELTGGTGVDVVLDGAGSALGEAAFGAVADGGRFIGYGTAGGRFSEVDTEEAGRRGVEVLGLFDLQAQDPDDRRSALRYMLELTRRGEITPHVGLALPLEQASRAHAALEGRTVLGKVLLVS</sequence>
<evidence type="ECO:0000313" key="2">
    <source>
        <dbReference type="EMBL" id="OOC54690.1"/>
    </source>
</evidence>
<dbReference type="AlphaFoldDB" id="A0A1V3C2T6"/>
<feature type="domain" description="Enoyl reductase (ER)" evidence="1">
    <location>
        <begin position="10"/>
        <end position="333"/>
    </location>
</feature>
<dbReference type="SUPFAM" id="SSF50129">
    <property type="entry name" value="GroES-like"/>
    <property type="match status" value="1"/>
</dbReference>